<name>A0ABT7Y007_9VIBR</name>
<organism evidence="2 3">
    <name type="scientific">Vibrio agarivorans</name>
    <dbReference type="NCBI Taxonomy" id="153622"/>
    <lineage>
        <taxon>Bacteria</taxon>
        <taxon>Pseudomonadati</taxon>
        <taxon>Pseudomonadota</taxon>
        <taxon>Gammaproteobacteria</taxon>
        <taxon>Vibrionales</taxon>
        <taxon>Vibrionaceae</taxon>
        <taxon>Vibrio</taxon>
    </lineage>
</organism>
<keyword evidence="1" id="KW-1133">Transmembrane helix</keyword>
<dbReference type="RefSeq" id="WP_289961444.1">
    <property type="nucleotide sequence ID" value="NZ_JAUEOZ010000001.1"/>
</dbReference>
<keyword evidence="1" id="KW-0472">Membrane</keyword>
<feature type="transmembrane region" description="Helical" evidence="1">
    <location>
        <begin position="48"/>
        <end position="67"/>
    </location>
</feature>
<feature type="transmembrane region" description="Helical" evidence="1">
    <location>
        <begin position="20"/>
        <end position="42"/>
    </location>
</feature>
<keyword evidence="1" id="KW-0812">Transmembrane</keyword>
<sequence length="80" mass="9141">MMSLFRFYFLRGLESKSQTISICTGLLFVMLTVTVGVTMGYLSNQNVAVAMVWMLSPAFVFRLYMLMSPYYRAAAMKTWG</sequence>
<dbReference type="EMBL" id="JAUEOZ010000001">
    <property type="protein sequence ID" value="MDN2481322.1"/>
    <property type="molecule type" value="Genomic_DNA"/>
</dbReference>
<comment type="caution">
    <text evidence="2">The sequence shown here is derived from an EMBL/GenBank/DDBJ whole genome shotgun (WGS) entry which is preliminary data.</text>
</comment>
<evidence type="ECO:0000256" key="1">
    <source>
        <dbReference type="SAM" id="Phobius"/>
    </source>
</evidence>
<evidence type="ECO:0000313" key="3">
    <source>
        <dbReference type="Proteomes" id="UP001169719"/>
    </source>
</evidence>
<gene>
    <name evidence="2" type="ORF">QWJ08_07930</name>
</gene>
<protein>
    <submittedName>
        <fullName evidence="2">Uncharacterized protein</fullName>
    </submittedName>
</protein>
<dbReference type="Proteomes" id="UP001169719">
    <property type="component" value="Unassembled WGS sequence"/>
</dbReference>
<proteinExistence type="predicted"/>
<keyword evidence="3" id="KW-1185">Reference proteome</keyword>
<reference evidence="2" key="1">
    <citation type="submission" date="2024-05" db="EMBL/GenBank/DDBJ databases">
        <title>Genome Sequences of Four Agar- Degrading Marine Bacteria.</title>
        <authorList>
            <person name="Phillips E.K."/>
            <person name="Shaffer J.C."/>
            <person name="Henson M.W."/>
            <person name="Temperton B."/>
            <person name="Thrash C.J."/>
            <person name="Martin M.O."/>
        </authorList>
    </citation>
    <scope>NUCLEOTIDE SEQUENCE</scope>
    <source>
        <strain evidence="2">EKP203</strain>
    </source>
</reference>
<evidence type="ECO:0000313" key="2">
    <source>
        <dbReference type="EMBL" id="MDN2481322.1"/>
    </source>
</evidence>
<accession>A0ABT7Y007</accession>